<organism evidence="9 10">
    <name type="scientific">Pseudodesulfovibrio portus</name>
    <dbReference type="NCBI Taxonomy" id="231439"/>
    <lineage>
        <taxon>Bacteria</taxon>
        <taxon>Pseudomonadati</taxon>
        <taxon>Thermodesulfobacteriota</taxon>
        <taxon>Desulfovibrionia</taxon>
        <taxon>Desulfovibrionales</taxon>
        <taxon>Desulfovibrionaceae</taxon>
    </lineage>
</organism>
<keyword evidence="10" id="KW-1185">Reference proteome</keyword>
<gene>
    <name evidence="9" type="ORF">JCM14722_08530</name>
</gene>
<dbReference type="Pfam" id="PF00015">
    <property type="entry name" value="MCPsignal"/>
    <property type="match status" value="1"/>
</dbReference>
<evidence type="ECO:0000256" key="4">
    <source>
        <dbReference type="SAM" id="Coils"/>
    </source>
</evidence>
<dbReference type="SMART" id="SM00304">
    <property type="entry name" value="HAMP"/>
    <property type="match status" value="1"/>
</dbReference>
<proteinExistence type="inferred from homology"/>
<evidence type="ECO:0000256" key="1">
    <source>
        <dbReference type="ARBA" id="ARBA00022500"/>
    </source>
</evidence>
<evidence type="ECO:0000256" key="2">
    <source>
        <dbReference type="ARBA" id="ARBA00029447"/>
    </source>
</evidence>
<dbReference type="InterPro" id="IPR051310">
    <property type="entry name" value="MCP_chemotaxis"/>
</dbReference>
<dbReference type="RefSeq" id="WP_407681908.1">
    <property type="nucleotide sequence ID" value="NZ_AP026708.1"/>
</dbReference>
<evidence type="ECO:0000259" key="7">
    <source>
        <dbReference type="PROSITE" id="PS50885"/>
    </source>
</evidence>
<evidence type="ECO:0000313" key="9">
    <source>
        <dbReference type="EMBL" id="BDQ33311.1"/>
    </source>
</evidence>
<evidence type="ECO:0000256" key="3">
    <source>
        <dbReference type="PROSITE-ProRule" id="PRU00284"/>
    </source>
</evidence>
<evidence type="ECO:0000313" key="10">
    <source>
        <dbReference type="Proteomes" id="UP001061361"/>
    </source>
</evidence>
<evidence type="ECO:0000259" key="8">
    <source>
        <dbReference type="PROSITE" id="PS51753"/>
    </source>
</evidence>
<dbReference type="Proteomes" id="UP001061361">
    <property type="component" value="Chromosome"/>
</dbReference>
<dbReference type="PANTHER" id="PTHR43531">
    <property type="entry name" value="PROTEIN ICFG"/>
    <property type="match status" value="1"/>
</dbReference>
<keyword evidence="1" id="KW-0145">Chemotaxis</keyword>
<dbReference type="SMART" id="SM01358">
    <property type="entry name" value="HBM"/>
    <property type="match status" value="1"/>
</dbReference>
<feature type="coiled-coil region" evidence="4">
    <location>
        <begin position="562"/>
        <end position="589"/>
    </location>
</feature>
<dbReference type="InterPro" id="IPR032255">
    <property type="entry name" value="HBM"/>
</dbReference>
<evidence type="ECO:0000256" key="5">
    <source>
        <dbReference type="SAM" id="Phobius"/>
    </source>
</evidence>
<dbReference type="InterPro" id="IPR003660">
    <property type="entry name" value="HAMP_dom"/>
</dbReference>
<keyword evidence="5" id="KW-1133">Transmembrane helix</keyword>
<keyword evidence="5" id="KW-0472">Membrane</keyword>
<dbReference type="PANTHER" id="PTHR43531:SF11">
    <property type="entry name" value="METHYL-ACCEPTING CHEMOTAXIS PROTEIN 3"/>
    <property type="match status" value="1"/>
</dbReference>
<comment type="similarity">
    <text evidence="2">Belongs to the methyl-accepting chemotaxis (MCP) protein family.</text>
</comment>
<dbReference type="PRINTS" id="PR00260">
    <property type="entry name" value="CHEMTRNSDUCR"/>
</dbReference>
<dbReference type="PROSITE" id="PS51753">
    <property type="entry name" value="HBM"/>
    <property type="match status" value="1"/>
</dbReference>
<dbReference type="SMART" id="SM00283">
    <property type="entry name" value="MA"/>
    <property type="match status" value="1"/>
</dbReference>
<feature type="domain" description="HBM" evidence="8">
    <location>
        <begin position="38"/>
        <end position="292"/>
    </location>
</feature>
<dbReference type="CDD" id="cd06225">
    <property type="entry name" value="HAMP"/>
    <property type="match status" value="1"/>
</dbReference>
<evidence type="ECO:0008006" key="11">
    <source>
        <dbReference type="Google" id="ProtNLM"/>
    </source>
</evidence>
<keyword evidence="5" id="KW-0812">Transmembrane</keyword>
<keyword evidence="4" id="KW-0175">Coiled coil</keyword>
<dbReference type="Pfam" id="PF00672">
    <property type="entry name" value="HAMP"/>
    <property type="match status" value="1"/>
</dbReference>
<feature type="domain" description="HAMP" evidence="7">
    <location>
        <begin position="319"/>
        <end position="371"/>
    </location>
</feature>
<feature type="domain" description="Methyl-accepting transducer" evidence="6">
    <location>
        <begin position="376"/>
        <end position="591"/>
    </location>
</feature>
<dbReference type="PROSITE" id="PS50111">
    <property type="entry name" value="CHEMOTAXIS_TRANSDUC_2"/>
    <property type="match status" value="1"/>
</dbReference>
<dbReference type="PROSITE" id="PS50885">
    <property type="entry name" value="HAMP"/>
    <property type="match status" value="1"/>
</dbReference>
<dbReference type="InterPro" id="IPR004090">
    <property type="entry name" value="Chemotax_Me-accpt_rcpt"/>
</dbReference>
<sequence>MLNNLRLRVKLGIGFGVVLFLTMAMAAIGLNGMSNVQDRVDKADDVNRLVRFILESRVQEKNFMLRKDVKLLDGHASSLKALFAQAKTTSDKFDQQLNKDQMAEVTASVGEYEKAFASYVDLERQKNEDMQAMRVEANIALEQTEALRTAQKEQFQALLTSGTASTADIMDKLDKADDANRMIKWFLDARKNEKEYIISSDQAYLDKHGEGLQKIQTLGKDLGDRLNAKTNIDLLNNVNQALVRYQAEFDGFVTCMNKQVEAENVMVAAARKADEVCRAARADQKQKMMSEITSANVLSMSSAVAALLLGLAAATFLTLSITRPIAKGVNFAKDMSKGDFSKTLDVNQKDEIGVLAAALNNMVVKLRKVVQEVGGATENVAAGSEQLSASAEGLSQGATEQAAAIEEISSSMEQMASNISQNAENAKLTDDLANKAAADARESGSAVTQTVDAMNSIAEKISIIEEIARQTNLLALNAAIEAARAGEHGKGFAVVAAEVRKLAERSGTAAAEISDLSSSSLAVADKAGTMLKQLVPDIEKTAALVQEISAASDEQNAGAIQVNQAISQLDQVIQQNATASEEMASTSEELSAQGQMLQSTMAFFKINGHGRGHSAGTRVSVARTAPAALPTAEPSAAETGMELAMDDQSEEFERF</sequence>
<dbReference type="Gene3D" id="1.10.287.950">
    <property type="entry name" value="Methyl-accepting chemotaxis protein"/>
    <property type="match status" value="1"/>
</dbReference>
<dbReference type="EMBL" id="AP026708">
    <property type="protein sequence ID" value="BDQ33311.1"/>
    <property type="molecule type" value="Genomic_DNA"/>
</dbReference>
<name>A0ABM8APQ7_9BACT</name>
<dbReference type="SUPFAM" id="SSF58104">
    <property type="entry name" value="Methyl-accepting chemotaxis protein (MCP) signaling domain"/>
    <property type="match status" value="1"/>
</dbReference>
<evidence type="ECO:0000259" key="6">
    <source>
        <dbReference type="PROSITE" id="PS50111"/>
    </source>
</evidence>
<keyword evidence="3" id="KW-0807">Transducer</keyword>
<protein>
    <recommendedName>
        <fullName evidence="11">Methyl-accepting chemotaxis protein</fullName>
    </recommendedName>
</protein>
<feature type="transmembrane region" description="Helical" evidence="5">
    <location>
        <begin position="297"/>
        <end position="319"/>
    </location>
</feature>
<reference evidence="9" key="1">
    <citation type="submission" date="2022-08" db="EMBL/GenBank/DDBJ databases">
        <title>Genome Sequence of the sulphate-reducing bacterium, Pseudodesulfovibrio portus JCM14722.</title>
        <authorList>
            <person name="Kondo R."/>
            <person name="Kataoka T."/>
        </authorList>
    </citation>
    <scope>NUCLEOTIDE SEQUENCE</scope>
    <source>
        <strain evidence="9">JCM 14722</strain>
    </source>
</reference>
<dbReference type="InterPro" id="IPR004089">
    <property type="entry name" value="MCPsignal_dom"/>
</dbReference>
<accession>A0ABM8APQ7</accession>